<keyword evidence="1" id="KW-0472">Membrane</keyword>
<keyword evidence="1" id="KW-0812">Transmembrane</keyword>
<dbReference type="Proteomes" id="UP000295184">
    <property type="component" value="Unassembled WGS sequence"/>
</dbReference>
<dbReference type="InterPro" id="IPR021215">
    <property type="entry name" value="DUF2752"/>
</dbReference>
<dbReference type="STRING" id="1650663.GCA_001486665_01748"/>
<dbReference type="AlphaFoldDB" id="A0A4R1R832"/>
<comment type="caution">
    <text evidence="2">The sequence shown here is derived from an EMBL/GenBank/DDBJ whole genome shotgun (WGS) entry which is preliminary data.</text>
</comment>
<dbReference type="Pfam" id="PF10825">
    <property type="entry name" value="DUF2752"/>
    <property type="match status" value="1"/>
</dbReference>
<feature type="transmembrane region" description="Helical" evidence="1">
    <location>
        <begin position="48"/>
        <end position="69"/>
    </location>
</feature>
<sequence>MSIRPSTDMPERRDQAKTGLFGICRKALLRLRAGIDRLGISPRRGKQALLVVGIGVLYALETQTLGLFVPCPFHRLTGLKCPACGITTAILALLHGDAGAAFAANPGLAISLPVLAPWLGRVFLGWLRETPARGRAVNAVGVGLIIYFAVWGVWRNLAPLLGFC</sequence>
<feature type="transmembrane region" description="Helical" evidence="1">
    <location>
        <begin position="136"/>
        <end position="154"/>
    </location>
</feature>
<proteinExistence type="predicted"/>
<keyword evidence="1" id="KW-1133">Transmembrane helix</keyword>
<gene>
    <name evidence="2" type="ORF">EDD77_101144</name>
</gene>
<reference evidence="2 3" key="1">
    <citation type="submission" date="2019-03" db="EMBL/GenBank/DDBJ databases">
        <title>Genomic Encyclopedia of Type Strains, Phase IV (KMG-IV): sequencing the most valuable type-strain genomes for metagenomic binning, comparative biology and taxonomic classification.</title>
        <authorList>
            <person name="Goeker M."/>
        </authorList>
    </citation>
    <scope>NUCLEOTIDE SEQUENCE [LARGE SCALE GENOMIC DNA]</scope>
    <source>
        <strain evidence="2 3">DSM 100451</strain>
    </source>
</reference>
<name>A0A4R1R832_9FIRM</name>
<feature type="transmembrane region" description="Helical" evidence="1">
    <location>
        <begin position="103"/>
        <end position="124"/>
    </location>
</feature>
<protein>
    <submittedName>
        <fullName evidence="2">Uncharacterized protein DUF2752</fullName>
    </submittedName>
</protein>
<evidence type="ECO:0000256" key="1">
    <source>
        <dbReference type="SAM" id="Phobius"/>
    </source>
</evidence>
<evidence type="ECO:0000313" key="3">
    <source>
        <dbReference type="Proteomes" id="UP000295184"/>
    </source>
</evidence>
<dbReference type="EMBL" id="SLUM01000001">
    <property type="protein sequence ID" value="TCL61690.1"/>
    <property type="molecule type" value="Genomic_DNA"/>
</dbReference>
<evidence type="ECO:0000313" key="2">
    <source>
        <dbReference type="EMBL" id="TCL61690.1"/>
    </source>
</evidence>
<accession>A0A4R1R832</accession>
<organism evidence="2 3">
    <name type="scientific">Allofournierella massiliensis</name>
    <dbReference type="NCBI Taxonomy" id="1650663"/>
    <lineage>
        <taxon>Bacteria</taxon>
        <taxon>Bacillati</taxon>
        <taxon>Bacillota</taxon>
        <taxon>Clostridia</taxon>
        <taxon>Eubacteriales</taxon>
        <taxon>Oscillospiraceae</taxon>
        <taxon>Allofournierella</taxon>
    </lineage>
</organism>